<organism evidence="3 4">
    <name type="scientific">Dermatophagoides pteronyssinus</name>
    <name type="common">European house dust mite</name>
    <dbReference type="NCBI Taxonomy" id="6956"/>
    <lineage>
        <taxon>Eukaryota</taxon>
        <taxon>Metazoa</taxon>
        <taxon>Ecdysozoa</taxon>
        <taxon>Arthropoda</taxon>
        <taxon>Chelicerata</taxon>
        <taxon>Arachnida</taxon>
        <taxon>Acari</taxon>
        <taxon>Acariformes</taxon>
        <taxon>Sarcoptiformes</taxon>
        <taxon>Astigmata</taxon>
        <taxon>Psoroptidia</taxon>
        <taxon>Analgoidea</taxon>
        <taxon>Pyroglyphidae</taxon>
        <taxon>Dermatophagoidinae</taxon>
        <taxon>Dermatophagoides</taxon>
    </lineage>
</organism>
<dbReference type="Pfam" id="PF14927">
    <property type="entry name" value="Neurensin"/>
    <property type="match status" value="1"/>
</dbReference>
<dbReference type="GO" id="GO:0043005">
    <property type="term" value="C:neuron projection"/>
    <property type="evidence" value="ECO:0007669"/>
    <property type="project" value="TreeGrafter"/>
</dbReference>
<dbReference type="PANTHER" id="PTHR14796:SF3">
    <property type="entry name" value="NEURENSIN 1-LIKE-RELATED"/>
    <property type="match status" value="1"/>
</dbReference>
<dbReference type="GO" id="GO:0043025">
    <property type="term" value="C:neuronal cell body"/>
    <property type="evidence" value="ECO:0007669"/>
    <property type="project" value="TreeGrafter"/>
</dbReference>
<dbReference type="Proteomes" id="UP000515146">
    <property type="component" value="Unplaced"/>
</dbReference>
<dbReference type="OMA" id="ASIWEHE"/>
<dbReference type="InParanoid" id="A0A6P6XXS4"/>
<gene>
    <name evidence="4" type="primary">LOC113792226</name>
</gene>
<sequence>MAMNESDKTKIMNEKDDGDNEKTEIINGGDGDDDDEEKIKTGYFGIRSYLHHFYENVSDEQMTTEFKNKRNKRSKLWITVFITGMILMSIGVTMILIGFTINRMQIDIGYQEEMRIIDKSAYEFNQHLDQIKIIGLICFAFGGLFVASSLLLPSLLPNKSNGIDDDDDDDVDESTHLKFNIDPDDDDDDEHRTRVKNLIPVTEQLKSVQPKQTEKTTSVITNSGLKQIVLD</sequence>
<evidence type="ECO:0000256" key="2">
    <source>
        <dbReference type="SAM" id="Phobius"/>
    </source>
</evidence>
<dbReference type="AlphaFoldDB" id="A0A6P6XXS4"/>
<feature type="compositionally biased region" description="Basic and acidic residues" evidence="1">
    <location>
        <begin position="1"/>
        <end position="24"/>
    </location>
</feature>
<feature type="transmembrane region" description="Helical" evidence="2">
    <location>
        <begin position="76"/>
        <end position="101"/>
    </location>
</feature>
<dbReference type="InterPro" id="IPR024883">
    <property type="entry name" value="Neurensin"/>
</dbReference>
<evidence type="ECO:0000256" key="1">
    <source>
        <dbReference type="SAM" id="MobiDB-lite"/>
    </source>
</evidence>
<keyword evidence="2" id="KW-0812">Transmembrane</keyword>
<dbReference type="RefSeq" id="XP_027197938.1">
    <property type="nucleotide sequence ID" value="XM_027342137.1"/>
</dbReference>
<dbReference type="GO" id="GO:0030133">
    <property type="term" value="C:transport vesicle"/>
    <property type="evidence" value="ECO:0007669"/>
    <property type="project" value="InterPro"/>
</dbReference>
<dbReference type="KEGG" id="dpte:113792226"/>
<keyword evidence="3" id="KW-1185">Reference proteome</keyword>
<accession>A0A6P6XXS4</accession>
<keyword evidence="2" id="KW-1133">Transmembrane helix</keyword>
<dbReference type="PANTHER" id="PTHR14796">
    <property type="entry name" value="NEURENSIN 1-RELATED"/>
    <property type="match status" value="1"/>
</dbReference>
<dbReference type="GO" id="GO:0007399">
    <property type="term" value="P:nervous system development"/>
    <property type="evidence" value="ECO:0007669"/>
    <property type="project" value="TreeGrafter"/>
</dbReference>
<evidence type="ECO:0000313" key="3">
    <source>
        <dbReference type="Proteomes" id="UP000515146"/>
    </source>
</evidence>
<feature type="region of interest" description="Disordered" evidence="1">
    <location>
        <begin position="1"/>
        <end position="33"/>
    </location>
</feature>
<dbReference type="OrthoDB" id="5979667at2759"/>
<keyword evidence="2" id="KW-0472">Membrane</keyword>
<protein>
    <submittedName>
        <fullName evidence="4">Uncharacterized protein LOC113792226</fullName>
    </submittedName>
</protein>
<proteinExistence type="predicted"/>
<name>A0A6P6XXS4_DERPT</name>
<reference evidence="4" key="1">
    <citation type="submission" date="2025-08" db="UniProtKB">
        <authorList>
            <consortium name="RefSeq"/>
        </authorList>
    </citation>
    <scope>IDENTIFICATION</scope>
    <source>
        <strain evidence="4">Airmid</strain>
    </source>
</reference>
<feature type="transmembrane region" description="Helical" evidence="2">
    <location>
        <begin position="133"/>
        <end position="152"/>
    </location>
</feature>
<evidence type="ECO:0000313" key="4">
    <source>
        <dbReference type="RefSeq" id="XP_027197938.1"/>
    </source>
</evidence>